<evidence type="ECO:0000313" key="4">
    <source>
        <dbReference type="Proteomes" id="UP000472266"/>
    </source>
</evidence>
<accession>A0A672UMS1</accession>
<dbReference type="PANTHER" id="PTHR23411">
    <property type="entry name" value="TAPASIN"/>
    <property type="match status" value="1"/>
</dbReference>
<dbReference type="FunFam" id="2.60.40.10:FF:000463">
    <property type="entry name" value="Immunoglobulin heavy constant gamma 1"/>
    <property type="match status" value="1"/>
</dbReference>
<sequence>EPISIGCLAKDFFPTPISITWVSEVDGDNETFPIQLIGSSYSVSSQLTISSSVKGETFQCQVDHSITQSSTTETFVGGLVASNMGWWAPNMGWWASNMGWWEDVACEQCGGDVATSVRSTVNVSRDKWDAGTEFSCRVSHSSLETPEVLNISTFCLVVILPPALEDLYLKQNSTITCVVLNLKSTEDVAFSWSRDKGSPLDVTTGEVEKLPNGLNGLSSSLKICAEEWNSGRRSPAASTSRTKAPSVYVLPPPADELVLQETATLTCLATGFSPKDILVTWTQQDRPVSSESFSTFGPKAEGDAFTVYSMLKVPVDEWQRGDTFSCVVGHDGIPLTFIQKNLDKTLGKPTMVNVSVVLSDSEVTCY</sequence>
<dbReference type="AlphaFoldDB" id="A0A672UMS1"/>
<dbReference type="PROSITE" id="PS50835">
    <property type="entry name" value="IG_LIKE"/>
    <property type="match status" value="2"/>
</dbReference>
<evidence type="ECO:0000313" key="3">
    <source>
        <dbReference type="Ensembl" id="ENSSHBP00005016589.1"/>
    </source>
</evidence>
<feature type="domain" description="Ig-like" evidence="2">
    <location>
        <begin position="245"/>
        <end position="343"/>
    </location>
</feature>
<organism evidence="3 4">
    <name type="scientific">Strigops habroptila</name>
    <name type="common">Kakapo</name>
    <dbReference type="NCBI Taxonomy" id="2489341"/>
    <lineage>
        <taxon>Eukaryota</taxon>
        <taxon>Metazoa</taxon>
        <taxon>Chordata</taxon>
        <taxon>Craniata</taxon>
        <taxon>Vertebrata</taxon>
        <taxon>Euteleostomi</taxon>
        <taxon>Archelosauria</taxon>
        <taxon>Archosauria</taxon>
        <taxon>Dinosauria</taxon>
        <taxon>Saurischia</taxon>
        <taxon>Theropoda</taxon>
        <taxon>Coelurosauria</taxon>
        <taxon>Aves</taxon>
        <taxon>Neognathae</taxon>
        <taxon>Neoaves</taxon>
        <taxon>Telluraves</taxon>
        <taxon>Australaves</taxon>
        <taxon>Psittaciformes</taxon>
        <taxon>Psittacidae</taxon>
        <taxon>Strigops</taxon>
    </lineage>
</organism>
<dbReference type="Proteomes" id="UP000472266">
    <property type="component" value="Unplaced"/>
</dbReference>
<dbReference type="Gene3D" id="2.60.40.10">
    <property type="entry name" value="Immunoglobulins"/>
    <property type="match status" value="4"/>
</dbReference>
<dbReference type="SUPFAM" id="SSF48726">
    <property type="entry name" value="Immunoglobulin"/>
    <property type="match status" value="4"/>
</dbReference>
<dbReference type="Pfam" id="PF07654">
    <property type="entry name" value="C1-set"/>
    <property type="match status" value="2"/>
</dbReference>
<dbReference type="InParanoid" id="A0A672UMS1"/>
<dbReference type="GeneTree" id="ENSGT00940000161491"/>
<dbReference type="CDD" id="cd05768">
    <property type="entry name" value="IgC1_CH3_IgAGD_CH4_IgAEM"/>
    <property type="match status" value="1"/>
</dbReference>
<keyword evidence="1" id="KW-0393">Immunoglobulin domain</keyword>
<dbReference type="SMART" id="SM00407">
    <property type="entry name" value="IGc1"/>
    <property type="match status" value="2"/>
</dbReference>
<keyword evidence="4" id="KW-1185">Reference proteome</keyword>
<dbReference type="InterPro" id="IPR050380">
    <property type="entry name" value="Immune_Resp_Modulators"/>
</dbReference>
<dbReference type="InterPro" id="IPR007110">
    <property type="entry name" value="Ig-like_dom"/>
</dbReference>
<feature type="domain" description="Ig-like" evidence="2">
    <location>
        <begin position="1"/>
        <end position="76"/>
    </location>
</feature>
<dbReference type="InterPro" id="IPR003597">
    <property type="entry name" value="Ig_C1-set"/>
</dbReference>
<dbReference type="InterPro" id="IPR003006">
    <property type="entry name" value="Ig/MHC_CS"/>
</dbReference>
<name>A0A672UMS1_STRHB</name>
<dbReference type="PROSITE" id="PS00290">
    <property type="entry name" value="IG_MHC"/>
    <property type="match status" value="2"/>
</dbReference>
<reference evidence="3" key="1">
    <citation type="submission" date="2025-08" db="UniProtKB">
        <authorList>
            <consortium name="Ensembl"/>
        </authorList>
    </citation>
    <scope>IDENTIFICATION</scope>
</reference>
<dbReference type="Ensembl" id="ENSSHBT00005019860.1">
    <property type="protein sequence ID" value="ENSSHBP00005016589.1"/>
    <property type="gene ID" value="ENSSHBG00005014435.1"/>
</dbReference>
<dbReference type="InterPro" id="IPR036179">
    <property type="entry name" value="Ig-like_dom_sf"/>
</dbReference>
<proteinExistence type="predicted"/>
<protein>
    <recommendedName>
        <fullName evidence="2">Ig-like domain-containing protein</fullName>
    </recommendedName>
</protein>
<reference evidence="3" key="2">
    <citation type="submission" date="2025-09" db="UniProtKB">
        <authorList>
            <consortium name="Ensembl"/>
        </authorList>
    </citation>
    <scope>IDENTIFICATION</scope>
</reference>
<evidence type="ECO:0000256" key="1">
    <source>
        <dbReference type="ARBA" id="ARBA00023319"/>
    </source>
</evidence>
<evidence type="ECO:0000259" key="2">
    <source>
        <dbReference type="PROSITE" id="PS50835"/>
    </source>
</evidence>
<dbReference type="InterPro" id="IPR013783">
    <property type="entry name" value="Ig-like_fold"/>
</dbReference>